<proteinExistence type="predicted"/>
<organism evidence="1 2">
    <name type="scientific">Trichogramma kaykai</name>
    <dbReference type="NCBI Taxonomy" id="54128"/>
    <lineage>
        <taxon>Eukaryota</taxon>
        <taxon>Metazoa</taxon>
        <taxon>Ecdysozoa</taxon>
        <taxon>Arthropoda</taxon>
        <taxon>Hexapoda</taxon>
        <taxon>Insecta</taxon>
        <taxon>Pterygota</taxon>
        <taxon>Neoptera</taxon>
        <taxon>Endopterygota</taxon>
        <taxon>Hymenoptera</taxon>
        <taxon>Apocrita</taxon>
        <taxon>Proctotrupomorpha</taxon>
        <taxon>Chalcidoidea</taxon>
        <taxon>Trichogrammatidae</taxon>
        <taxon>Trichogramma</taxon>
    </lineage>
</organism>
<dbReference type="AlphaFoldDB" id="A0ABD2WKF3"/>
<sequence length="102" mass="12156">MIVGKKKTHTHTKLAKKKLFLPRRSCARIIIRATRRRRIYVVECRPSIETSTCIIKINREHVCYSTDLERKMVFSQIFEKLELTIVKFADHKTKAWPVSTYY</sequence>
<evidence type="ECO:0000313" key="1">
    <source>
        <dbReference type="EMBL" id="KAL3393305.1"/>
    </source>
</evidence>
<protein>
    <submittedName>
        <fullName evidence="1">Uncharacterized protein</fullName>
    </submittedName>
</protein>
<name>A0ABD2WKF3_9HYME</name>
<gene>
    <name evidence="1" type="ORF">TKK_012187</name>
</gene>
<accession>A0ABD2WKF3</accession>
<dbReference type="Proteomes" id="UP001627154">
    <property type="component" value="Unassembled WGS sequence"/>
</dbReference>
<keyword evidence="2" id="KW-1185">Reference proteome</keyword>
<reference evidence="1 2" key="1">
    <citation type="journal article" date="2024" name="bioRxiv">
        <title>A reference genome for Trichogramma kaykai: A tiny desert-dwelling parasitoid wasp with competing sex-ratio distorters.</title>
        <authorList>
            <person name="Culotta J."/>
            <person name="Lindsey A.R."/>
        </authorList>
    </citation>
    <scope>NUCLEOTIDE SEQUENCE [LARGE SCALE GENOMIC DNA]</scope>
    <source>
        <strain evidence="1 2">KSX58</strain>
    </source>
</reference>
<dbReference type="EMBL" id="JBJJXI010000098">
    <property type="protein sequence ID" value="KAL3393305.1"/>
    <property type="molecule type" value="Genomic_DNA"/>
</dbReference>
<comment type="caution">
    <text evidence="1">The sequence shown here is derived from an EMBL/GenBank/DDBJ whole genome shotgun (WGS) entry which is preliminary data.</text>
</comment>
<evidence type="ECO:0000313" key="2">
    <source>
        <dbReference type="Proteomes" id="UP001627154"/>
    </source>
</evidence>